<dbReference type="GO" id="GO:0045345">
    <property type="term" value="P:positive regulation of MHC class I biosynthetic process"/>
    <property type="evidence" value="ECO:0007669"/>
    <property type="project" value="TreeGrafter"/>
</dbReference>
<evidence type="ECO:0000256" key="4">
    <source>
        <dbReference type="ARBA" id="ARBA00022840"/>
    </source>
</evidence>
<sequence>MMPGDARWHVDSVATSTSSAAVTEHVKAVLEYFRATNATDCRTFLQSICMLCENIPMHLESRLMSVAGYEHSDATDENLPSPPSEQQHVKRPRIDHWQQYTVAVTCLQQKRWERLSEHLVSEVHLENVWISLRMSNRSRDRPDQTPGFADRGSRTPEPDGDFGSLESRVTLETFLQGCTGKVTVVAGQAGSGKTLLMSRLGQQWARGLGPIPSSYLFIVLEFRQLNLLSRPLSLSELLFRHYLPPKGGDDEKRAIMDYLLSNPEQSCWVLDGYDEFLNKLTKQDMKHMLDPESPLPVAEIISGLLHRQLLPGCTVLVTCRLRDIMDLEDISDKVGQLLAWGCHEVKEYVDNFFRVKANRALGVQATHLLLSNRHLLVMSSLPALCYICCICLKHLLLETKEDGTRVQSGDREEERGNLSRKKAKGNEPKVEQTAGGTNGRAQHPPTVAQIPLTLTQVYITVLGAFLSPDCERNEATDKTKTTRLPERSISCIVVNIKMNRHTHTHTLNTVVLVLLSYFIILCKYMLFSVSYCTIVCRLDFLTQYRSELCELAELAWRGLEESKILFMKEDISQDVLELSVKTGLFSQVELTREDGLVTAYCFIHLTIHEFLAALRIMTSTDVSDTELKKRFSLKTRWTTKSDQKTVFTDSLHLYLCGLASTHCTQALVHLARASCGTGAQSWVQKRQAFVLKLLKKKCNSNILTGPKILELCHCVQESQDNQLAKEVAGVRPTLELRNIPLSPSDIDALAFVVNSVGDNGIGLDFGACSMELECLDVLSKCRHIHYLSFRSRKYGDKLAEKLSLILPKFTTLRKLEFCGTSLTATGAASLASALQTCPNITEINLSDNNLKDEGIRYIADIFAKLPRLTSVVLGRNNSSLQAVDYLVGKISSGLNIQHFHADGMKEVKVTLFNLLVSSLSSLLNQKWSTPEMQQLANSLACCPALSVLDLSGGQWDVEVLKTLTQFLPKFNICKKIILNGSCSSVKGLVVLTALLSNCPAVVELHIRYKPVVFVSLSCCGLVPADLDRVWKSLGTSCDLTVLDLSQNCLGNKGLKKLVGVLPRLYNIQEIDASNNGISMEGVFTLAEALCSHNNLTQIHIRDGGKEQVILKFCSDIRLNSSSLMPSDIDLLCLRLAQCHPSLELDLSHSSLKDQTIKCLLKVLPKMRSLQKLNVSHSITSTMEALTLLTCFTVNQRVTSVKLRLTHFHLNSDNLERLLEILQPGPTISYLDLSSNQLEDKEVERLVDSLTSLKITSCLNLSNNSLTQQGLLAVAGTVSTYDNVSAVEVSVRESSLNREHLVRLAEIVSNCSRPTKLLLKDNSLQPGWIEDFVKLLNSGQRGCSVSIEEGWIRAEEAVRLVRCCLKLNNNIQTIRVHHTTLHLSLLKSTEMTSVSPVDQLAPMISTIQMHPLLTELDFSNSLGKEGAEFLCSLLPSLPNLTSLSIGSKETCTDALEKLAEVLLQSTTVQNLTLSGHVIGDRAAEMMTRMFPRLRSLKNLTIRTAMGTSEVNDVLDLLAAMEGLTQMEEIELDGWRMPVTGVEQLTRLLPVWKELRKISLSKNLIVDQSGDKLLEALISCCHLEELHLSRNQLGDLTAARMACVLPSLAHLAVISENRIGCEGSVSLSKAVMCLRYLTKINLTSVGTSELCAVAASLTNCPLIQDVSFGWNNCGDEVALELAKVLPLCQKLTRIDLESNSVSVVGAEALVKALQSCPALQLIRLWRNKISTFEAQRLTDMDRRLNFSST</sequence>
<keyword evidence="9" id="KW-1185">Reference proteome</keyword>
<dbReference type="Gene3D" id="3.80.10.10">
    <property type="entry name" value="Ribonuclease Inhibitor"/>
    <property type="match status" value="6"/>
</dbReference>
<organism evidence="8 9">
    <name type="scientific">Anabas testudineus</name>
    <name type="common">Climbing perch</name>
    <name type="synonym">Anthias testudineus</name>
    <dbReference type="NCBI Taxonomy" id="64144"/>
    <lineage>
        <taxon>Eukaryota</taxon>
        <taxon>Metazoa</taxon>
        <taxon>Chordata</taxon>
        <taxon>Craniata</taxon>
        <taxon>Vertebrata</taxon>
        <taxon>Euteleostomi</taxon>
        <taxon>Actinopterygii</taxon>
        <taxon>Neopterygii</taxon>
        <taxon>Teleostei</taxon>
        <taxon>Neoteleostei</taxon>
        <taxon>Acanthomorphata</taxon>
        <taxon>Anabantaria</taxon>
        <taxon>Anabantiformes</taxon>
        <taxon>Anabantoidei</taxon>
        <taxon>Anabantidae</taxon>
        <taxon>Anabas</taxon>
    </lineage>
</organism>
<dbReference type="InterPro" id="IPR032675">
    <property type="entry name" value="LRR_dom_sf"/>
</dbReference>
<dbReference type="SMART" id="SM00368">
    <property type="entry name" value="LRR_RI"/>
    <property type="match status" value="10"/>
</dbReference>
<dbReference type="GO" id="GO:0045348">
    <property type="term" value="P:positive regulation of MHC class II biosynthetic process"/>
    <property type="evidence" value="ECO:0007669"/>
    <property type="project" value="TreeGrafter"/>
</dbReference>
<dbReference type="Ensembl" id="ENSATET00000061985.2">
    <property type="protein sequence ID" value="ENSATEP00000065019.2"/>
    <property type="gene ID" value="ENSATEG00000010823.3"/>
</dbReference>
<proteinExistence type="predicted"/>
<reference evidence="8" key="1">
    <citation type="submission" date="2021-04" db="EMBL/GenBank/DDBJ databases">
        <authorList>
            <consortium name="Wellcome Sanger Institute Data Sharing"/>
        </authorList>
    </citation>
    <scope>NUCLEOTIDE SEQUENCE [LARGE SCALE GENOMIC DNA]</scope>
</reference>
<keyword evidence="6" id="KW-0812">Transmembrane</keyword>
<dbReference type="InterPro" id="IPR041267">
    <property type="entry name" value="NLRP_HD2"/>
</dbReference>
<dbReference type="Gene3D" id="1.10.533.20">
    <property type="match status" value="1"/>
</dbReference>
<dbReference type="OrthoDB" id="120976at2759"/>
<keyword evidence="6" id="KW-1133">Transmembrane helix</keyword>
<feature type="transmembrane region" description="Helical" evidence="6">
    <location>
        <begin position="375"/>
        <end position="396"/>
    </location>
</feature>
<evidence type="ECO:0000256" key="6">
    <source>
        <dbReference type="SAM" id="Phobius"/>
    </source>
</evidence>
<keyword evidence="6" id="KW-0472">Membrane</keyword>
<dbReference type="GeneTree" id="ENSGT00940000160652"/>
<keyword evidence="1" id="KW-0433">Leucine-rich repeat</keyword>
<feature type="region of interest" description="Disordered" evidence="5">
    <location>
        <begin position="403"/>
        <end position="444"/>
    </location>
</feature>
<dbReference type="InterPro" id="IPR007111">
    <property type="entry name" value="NACHT_NTPase"/>
</dbReference>
<feature type="compositionally biased region" description="Basic and acidic residues" evidence="5">
    <location>
        <begin position="403"/>
        <end position="417"/>
    </location>
</feature>
<evidence type="ECO:0000256" key="2">
    <source>
        <dbReference type="ARBA" id="ARBA00022737"/>
    </source>
</evidence>
<reference evidence="8" key="2">
    <citation type="submission" date="2025-08" db="UniProtKB">
        <authorList>
            <consortium name="Ensembl"/>
        </authorList>
    </citation>
    <scope>IDENTIFICATION</scope>
</reference>
<dbReference type="GO" id="GO:0045944">
    <property type="term" value="P:positive regulation of transcription by RNA polymerase II"/>
    <property type="evidence" value="ECO:0007669"/>
    <property type="project" value="TreeGrafter"/>
</dbReference>
<evidence type="ECO:0000313" key="9">
    <source>
        <dbReference type="Proteomes" id="UP000265040"/>
    </source>
</evidence>
<evidence type="ECO:0000256" key="5">
    <source>
        <dbReference type="SAM" id="MobiDB-lite"/>
    </source>
</evidence>
<dbReference type="InterPro" id="IPR027417">
    <property type="entry name" value="P-loop_NTPase"/>
</dbReference>
<dbReference type="PANTHER" id="PTHR47189">
    <property type="entry name" value="MHC CLASS II TRANSACTIVATOR"/>
    <property type="match status" value="1"/>
</dbReference>
<dbReference type="InterPro" id="IPR001611">
    <property type="entry name" value="Leu-rich_rpt"/>
</dbReference>
<dbReference type="Proteomes" id="UP000265040">
    <property type="component" value="Chromosome 6"/>
</dbReference>
<evidence type="ECO:0000256" key="1">
    <source>
        <dbReference type="ARBA" id="ARBA00022614"/>
    </source>
</evidence>
<dbReference type="Pfam" id="PF17776">
    <property type="entry name" value="NLRC4_HD2"/>
    <property type="match status" value="1"/>
</dbReference>
<keyword evidence="2" id="KW-0677">Repeat</keyword>
<evidence type="ECO:0000313" key="8">
    <source>
        <dbReference type="Ensembl" id="ENSATEP00000065019.2"/>
    </source>
</evidence>
<dbReference type="SUPFAM" id="SSF52047">
    <property type="entry name" value="RNI-like"/>
    <property type="match status" value="3"/>
</dbReference>
<accession>A0A7N6FJ02</accession>
<feature type="domain" description="NACHT" evidence="7">
    <location>
        <begin position="181"/>
        <end position="320"/>
    </location>
</feature>
<dbReference type="PROSITE" id="PS50837">
    <property type="entry name" value="NACHT"/>
    <property type="match status" value="1"/>
</dbReference>
<dbReference type="SUPFAM" id="SSF52540">
    <property type="entry name" value="P-loop containing nucleoside triphosphate hydrolases"/>
    <property type="match status" value="1"/>
</dbReference>
<dbReference type="Pfam" id="PF05729">
    <property type="entry name" value="NACHT"/>
    <property type="match status" value="1"/>
</dbReference>
<evidence type="ECO:0000256" key="3">
    <source>
        <dbReference type="ARBA" id="ARBA00022741"/>
    </source>
</evidence>
<name>A0A7N6FJ02_ANATE</name>
<keyword evidence="4" id="KW-0067">ATP-binding</keyword>
<keyword evidence="3" id="KW-0547">Nucleotide-binding</keyword>
<feature type="transmembrane region" description="Helical" evidence="6">
    <location>
        <begin position="507"/>
        <end position="527"/>
    </location>
</feature>
<protein>
    <recommendedName>
        <fullName evidence="7">NACHT domain-containing protein</fullName>
    </recommendedName>
</protein>
<reference evidence="8" key="3">
    <citation type="submission" date="2025-09" db="UniProtKB">
        <authorList>
            <consortium name="Ensembl"/>
        </authorList>
    </citation>
    <scope>IDENTIFICATION</scope>
</reference>
<dbReference type="Pfam" id="PF13516">
    <property type="entry name" value="LRR_6"/>
    <property type="match status" value="4"/>
</dbReference>
<feature type="region of interest" description="Disordered" evidence="5">
    <location>
        <begin position="72"/>
        <end position="91"/>
    </location>
</feature>
<dbReference type="Gene3D" id="3.40.50.300">
    <property type="entry name" value="P-loop containing nucleotide triphosphate hydrolases"/>
    <property type="match status" value="1"/>
</dbReference>
<feature type="region of interest" description="Disordered" evidence="5">
    <location>
        <begin position="137"/>
        <end position="162"/>
    </location>
</feature>
<dbReference type="PANTHER" id="PTHR47189:SF1">
    <property type="entry name" value="MHC CLASS II TRANSACTIVATOR"/>
    <property type="match status" value="1"/>
</dbReference>
<dbReference type="GO" id="GO:0005524">
    <property type="term" value="F:ATP binding"/>
    <property type="evidence" value="ECO:0007669"/>
    <property type="project" value="UniProtKB-KW"/>
</dbReference>
<evidence type="ECO:0000259" key="7">
    <source>
        <dbReference type="PROSITE" id="PS50837"/>
    </source>
</evidence>
<gene>
    <name evidence="8" type="primary">NLRC5</name>
</gene>